<proteinExistence type="predicted"/>
<keyword evidence="2" id="KW-1185">Reference proteome</keyword>
<organism evidence="1 2">
    <name type="scientific">Canna indica</name>
    <name type="common">Indian-shot</name>
    <dbReference type="NCBI Taxonomy" id="4628"/>
    <lineage>
        <taxon>Eukaryota</taxon>
        <taxon>Viridiplantae</taxon>
        <taxon>Streptophyta</taxon>
        <taxon>Embryophyta</taxon>
        <taxon>Tracheophyta</taxon>
        <taxon>Spermatophyta</taxon>
        <taxon>Magnoliopsida</taxon>
        <taxon>Liliopsida</taxon>
        <taxon>Zingiberales</taxon>
        <taxon>Cannaceae</taxon>
        <taxon>Canna</taxon>
    </lineage>
</organism>
<dbReference type="PANTHER" id="PTHR33710">
    <property type="entry name" value="BNAC02G09200D PROTEIN"/>
    <property type="match status" value="1"/>
</dbReference>
<dbReference type="Proteomes" id="UP001327560">
    <property type="component" value="Chromosome 1"/>
</dbReference>
<evidence type="ECO:0000313" key="1">
    <source>
        <dbReference type="EMBL" id="WOK93179.1"/>
    </source>
</evidence>
<reference evidence="1 2" key="1">
    <citation type="submission" date="2023-10" db="EMBL/GenBank/DDBJ databases">
        <title>Chromosome-scale genome assembly provides insights into flower coloration mechanisms of Canna indica.</title>
        <authorList>
            <person name="Li C."/>
        </authorList>
    </citation>
    <scope>NUCLEOTIDE SEQUENCE [LARGE SCALE GENOMIC DNA]</scope>
    <source>
        <tissue evidence="1">Flower</tissue>
    </source>
</reference>
<name>A0AAQ3JQB4_9LILI</name>
<sequence>MKKTGLMDASWKGPRFTWTNKREGQRRIEARLDKTLFNVNWLDINYNIMVRNLQMIDFDHRAILVSGEYKIKGKSWRKQFMFEQYWLEYPELNEFVKDSIEKNDAREKSLTEKLVTLRSNLESWNRQKVGNLETNLREIRRRPEELEIKEENGEISDNEKMLLRGLANKVNALCMQIQLKWWSK</sequence>
<gene>
    <name evidence="1" type="ORF">Cni_G01872</name>
</gene>
<evidence type="ECO:0000313" key="2">
    <source>
        <dbReference type="Proteomes" id="UP001327560"/>
    </source>
</evidence>
<protein>
    <submittedName>
        <fullName evidence="1">Uncharacterized protein</fullName>
    </submittedName>
</protein>
<dbReference type="EMBL" id="CP136890">
    <property type="protein sequence ID" value="WOK93179.1"/>
    <property type="molecule type" value="Genomic_DNA"/>
</dbReference>
<dbReference type="PANTHER" id="PTHR33710:SF71">
    <property type="entry name" value="ENDONUCLEASE_EXONUCLEASE_PHOSPHATASE DOMAIN-CONTAINING PROTEIN"/>
    <property type="match status" value="1"/>
</dbReference>
<dbReference type="AlphaFoldDB" id="A0AAQ3JQB4"/>
<accession>A0AAQ3JQB4</accession>